<dbReference type="InterPro" id="IPR003000">
    <property type="entry name" value="Sirtuin"/>
</dbReference>
<feature type="domain" description="Deacetylase sirtuin-type" evidence="5">
    <location>
        <begin position="5"/>
        <end position="257"/>
    </location>
</feature>
<dbReference type="InterPro" id="IPR026590">
    <property type="entry name" value="Ssirtuin_cat_dom"/>
</dbReference>
<dbReference type="GO" id="GO:0070403">
    <property type="term" value="F:NAD+ binding"/>
    <property type="evidence" value="ECO:0007669"/>
    <property type="project" value="InterPro"/>
</dbReference>
<organism evidence="6 7">
    <name type="scientific">Amylocarpus encephaloides</name>
    <dbReference type="NCBI Taxonomy" id="45428"/>
    <lineage>
        <taxon>Eukaryota</taxon>
        <taxon>Fungi</taxon>
        <taxon>Dikarya</taxon>
        <taxon>Ascomycota</taxon>
        <taxon>Pezizomycotina</taxon>
        <taxon>Leotiomycetes</taxon>
        <taxon>Helotiales</taxon>
        <taxon>Helotiales incertae sedis</taxon>
        <taxon>Amylocarpus</taxon>
    </lineage>
</organism>
<dbReference type="Gene3D" id="3.30.1600.10">
    <property type="entry name" value="SIR2/SIRT2 'Small Domain"/>
    <property type="match status" value="1"/>
</dbReference>
<name>A0A9P8BYT7_9HELO</name>
<evidence type="ECO:0000256" key="4">
    <source>
        <dbReference type="PROSITE-ProRule" id="PRU00236"/>
    </source>
</evidence>
<dbReference type="OrthoDB" id="2919105at2759"/>
<dbReference type="EMBL" id="MU252276">
    <property type="protein sequence ID" value="KAG9227984.1"/>
    <property type="molecule type" value="Genomic_DNA"/>
</dbReference>
<evidence type="ECO:0000259" key="5">
    <source>
        <dbReference type="PROSITE" id="PS50305"/>
    </source>
</evidence>
<keyword evidence="2" id="KW-0808">Transferase</keyword>
<reference evidence="6" key="1">
    <citation type="journal article" date="2021" name="IMA Fungus">
        <title>Genomic characterization of three marine fungi, including Emericellopsis atlantica sp. nov. with signatures of a generalist lifestyle and marine biomass degradation.</title>
        <authorList>
            <person name="Hagestad O.C."/>
            <person name="Hou L."/>
            <person name="Andersen J.H."/>
            <person name="Hansen E.H."/>
            <person name="Altermark B."/>
            <person name="Li C."/>
            <person name="Kuhnert E."/>
            <person name="Cox R.J."/>
            <person name="Crous P.W."/>
            <person name="Spatafora J.W."/>
            <person name="Lail K."/>
            <person name="Amirebrahimi M."/>
            <person name="Lipzen A."/>
            <person name="Pangilinan J."/>
            <person name="Andreopoulos W."/>
            <person name="Hayes R.D."/>
            <person name="Ng V."/>
            <person name="Grigoriev I.V."/>
            <person name="Jackson S.A."/>
            <person name="Sutton T.D.S."/>
            <person name="Dobson A.D.W."/>
            <person name="Rama T."/>
        </authorList>
    </citation>
    <scope>NUCLEOTIDE SEQUENCE</scope>
    <source>
        <strain evidence="6">TRa018bII</strain>
    </source>
</reference>
<dbReference type="CDD" id="cd00296">
    <property type="entry name" value="SIR2"/>
    <property type="match status" value="1"/>
</dbReference>
<dbReference type="InterPro" id="IPR050134">
    <property type="entry name" value="NAD-dep_sirtuin_deacylases"/>
</dbReference>
<sequence length="257" mass="29106">MRGSLRTIREPLDDFRRLRELVRSSEKIVVISGAGISVSAGYPTFEDMRKSKKTSFNRSLYSSSDEIIGFHSTVRGMCERLHSDLTEPSPFHKVMDELARTRPHFRHYTQNIDCVERLLPDLDAKTIRLHGRVDQARCGICNWARILKGKRSLNIGRLRPNVLLYGEPHPDDKEILETARHDLRICPELVLIVGTKLGIPGAQSIAADFCHAARSVGGASFWISKEELMWSVKSLCDYVLIGDCDKVIPLDIFKMSN</sequence>
<evidence type="ECO:0000256" key="1">
    <source>
        <dbReference type="ARBA" id="ARBA00006924"/>
    </source>
</evidence>
<evidence type="ECO:0000256" key="3">
    <source>
        <dbReference type="ARBA" id="ARBA00023027"/>
    </source>
</evidence>
<keyword evidence="3" id="KW-0520">NAD</keyword>
<dbReference type="PANTHER" id="PTHR11085">
    <property type="entry name" value="NAD-DEPENDENT PROTEIN DEACYLASE SIRTUIN-5, MITOCHONDRIAL-RELATED"/>
    <property type="match status" value="1"/>
</dbReference>
<protein>
    <submittedName>
        <fullName evidence="6">DHS-like NAD/FAD-binding domain-containing protein</fullName>
    </submittedName>
</protein>
<dbReference type="InterPro" id="IPR029035">
    <property type="entry name" value="DHS-like_NAD/FAD-binding_dom"/>
</dbReference>
<dbReference type="Pfam" id="PF02146">
    <property type="entry name" value="SIR2"/>
    <property type="match status" value="1"/>
</dbReference>
<comment type="caution">
    <text evidence="6">The sequence shown here is derived from an EMBL/GenBank/DDBJ whole genome shotgun (WGS) entry which is preliminary data.</text>
</comment>
<dbReference type="Gene3D" id="3.40.50.1220">
    <property type="entry name" value="TPP-binding domain"/>
    <property type="match status" value="1"/>
</dbReference>
<dbReference type="GO" id="GO:0005634">
    <property type="term" value="C:nucleus"/>
    <property type="evidence" value="ECO:0007669"/>
    <property type="project" value="TreeGrafter"/>
</dbReference>
<dbReference type="PANTHER" id="PTHR11085:SF8">
    <property type="entry name" value="NAD-DEPENDENT HISTONE DEACETYLASE HST3"/>
    <property type="match status" value="1"/>
</dbReference>
<proteinExistence type="inferred from homology"/>
<dbReference type="InterPro" id="IPR026591">
    <property type="entry name" value="Sirtuin_cat_small_dom_sf"/>
</dbReference>
<comment type="similarity">
    <text evidence="1">Belongs to the sirtuin family. Class I subfamily.</text>
</comment>
<dbReference type="PROSITE" id="PS50305">
    <property type="entry name" value="SIRTUIN"/>
    <property type="match status" value="1"/>
</dbReference>
<dbReference type="SUPFAM" id="SSF52467">
    <property type="entry name" value="DHS-like NAD/FAD-binding domain"/>
    <property type="match status" value="1"/>
</dbReference>
<evidence type="ECO:0000313" key="6">
    <source>
        <dbReference type="EMBL" id="KAG9227984.1"/>
    </source>
</evidence>
<dbReference type="Proteomes" id="UP000824998">
    <property type="component" value="Unassembled WGS sequence"/>
</dbReference>
<gene>
    <name evidence="6" type="ORF">BJ875DRAFT_390339</name>
</gene>
<accession>A0A9P8BYT7</accession>
<dbReference type="AlphaFoldDB" id="A0A9P8BYT7"/>
<evidence type="ECO:0000256" key="2">
    <source>
        <dbReference type="ARBA" id="ARBA00022679"/>
    </source>
</evidence>
<dbReference type="GO" id="GO:0017136">
    <property type="term" value="F:histone deacetylase activity, NAD-dependent"/>
    <property type="evidence" value="ECO:0007669"/>
    <property type="project" value="TreeGrafter"/>
</dbReference>
<evidence type="ECO:0000313" key="7">
    <source>
        <dbReference type="Proteomes" id="UP000824998"/>
    </source>
</evidence>
<comment type="caution">
    <text evidence="4">Lacks conserved residue(s) required for the propagation of feature annotation.</text>
</comment>
<keyword evidence="7" id="KW-1185">Reference proteome</keyword>